<name>A0A085WXJ2_9BACT</name>
<feature type="transmembrane region" description="Helical" evidence="1">
    <location>
        <begin position="284"/>
        <end position="302"/>
    </location>
</feature>
<feature type="transmembrane region" description="Helical" evidence="1">
    <location>
        <begin position="308"/>
        <end position="328"/>
    </location>
</feature>
<proteinExistence type="predicted"/>
<feature type="transmembrane region" description="Helical" evidence="1">
    <location>
        <begin position="54"/>
        <end position="74"/>
    </location>
</feature>
<evidence type="ECO:0008006" key="4">
    <source>
        <dbReference type="Google" id="ProtNLM"/>
    </source>
</evidence>
<evidence type="ECO:0000256" key="1">
    <source>
        <dbReference type="SAM" id="Phobius"/>
    </source>
</evidence>
<comment type="caution">
    <text evidence="2">The sequence shown here is derived from an EMBL/GenBank/DDBJ whole genome shotgun (WGS) entry which is preliminary data.</text>
</comment>
<feature type="transmembrane region" description="Helical" evidence="1">
    <location>
        <begin position="419"/>
        <end position="436"/>
    </location>
</feature>
<accession>A0A085WXJ2</accession>
<feature type="transmembrane region" description="Helical" evidence="1">
    <location>
        <begin position="340"/>
        <end position="363"/>
    </location>
</feature>
<dbReference type="RefSeq" id="WP_044181681.1">
    <property type="nucleotide sequence ID" value="NZ_JMCB01000001.1"/>
</dbReference>
<feature type="transmembrane region" description="Helical" evidence="1">
    <location>
        <begin position="24"/>
        <end position="42"/>
    </location>
</feature>
<reference evidence="2 3" key="1">
    <citation type="submission" date="2014-04" db="EMBL/GenBank/DDBJ databases">
        <title>Genome assembly of Hyalangium minutum DSM 14724.</title>
        <authorList>
            <person name="Sharma G."/>
            <person name="Subramanian S."/>
        </authorList>
    </citation>
    <scope>NUCLEOTIDE SEQUENCE [LARGE SCALE GENOMIC DNA]</scope>
    <source>
        <strain evidence="2 3">DSM 14724</strain>
    </source>
</reference>
<protein>
    <recommendedName>
        <fullName evidence="4">DUF2029 domain-containing protein</fullName>
    </recommendedName>
</protein>
<dbReference type="EMBL" id="JMCB01000001">
    <property type="protein sequence ID" value="KFE72405.1"/>
    <property type="molecule type" value="Genomic_DNA"/>
</dbReference>
<organism evidence="2 3">
    <name type="scientific">Hyalangium minutum</name>
    <dbReference type="NCBI Taxonomy" id="394096"/>
    <lineage>
        <taxon>Bacteria</taxon>
        <taxon>Pseudomonadati</taxon>
        <taxon>Myxococcota</taxon>
        <taxon>Myxococcia</taxon>
        <taxon>Myxococcales</taxon>
        <taxon>Cystobacterineae</taxon>
        <taxon>Archangiaceae</taxon>
        <taxon>Hyalangium</taxon>
    </lineage>
</organism>
<feature type="transmembrane region" description="Helical" evidence="1">
    <location>
        <begin position="442"/>
        <end position="461"/>
    </location>
</feature>
<feature type="transmembrane region" description="Helical" evidence="1">
    <location>
        <begin position="120"/>
        <end position="136"/>
    </location>
</feature>
<evidence type="ECO:0000313" key="2">
    <source>
        <dbReference type="EMBL" id="KFE72405.1"/>
    </source>
</evidence>
<keyword evidence="1" id="KW-0812">Transmembrane</keyword>
<evidence type="ECO:0000313" key="3">
    <source>
        <dbReference type="Proteomes" id="UP000028725"/>
    </source>
</evidence>
<feature type="transmembrane region" description="Helical" evidence="1">
    <location>
        <begin position="142"/>
        <end position="160"/>
    </location>
</feature>
<keyword evidence="1" id="KW-1133">Transmembrane helix</keyword>
<sequence>MSTEQAPATPRADAGFVASPLTEGWGLAAGCLAAATVLGLTLQLTNGNLREDAILGLTRALALALGGIAASRLGRWTPRVEAVLAVLLGGALLLQLEALVQEHPGMYLRLGGPWPYAPMYLRLAAEALIAGALLAGSERARWWLVLALLAVHFSLGVWLLRTSPSPWIDVFVFETQGVQALLQGQNPYAMTFPNIYGDGGFYGEGLVENGRLLFGFPYPPLSLYFSTLGKVLGGDPRFAKLVAITLAAGLMAYARGGRLGAGAAALLLLTPRGLFVLEQAWTEPFLIFLLAATVFSACRFPRALPYVFGLLLAVKQYTVFMLPLLPLLTPLRGRQLWGLIWRAGATAVAVSLPLIVINVPAFIRSAVTLQLRQPFRMDALSYLSWWVTQGHPQPPVWIAFAAVAVATVLVLWKAPRTPAGFAGGVAFVYAIFFAFNKQAFSNYYYFVVGALCIAAAAHVPVEPPASKPRD</sequence>
<keyword evidence="1" id="KW-0472">Membrane</keyword>
<gene>
    <name evidence="2" type="ORF">DB31_0668</name>
</gene>
<feature type="transmembrane region" description="Helical" evidence="1">
    <location>
        <begin position="238"/>
        <end position="254"/>
    </location>
</feature>
<dbReference type="OrthoDB" id="3784446at2"/>
<dbReference type="Proteomes" id="UP000028725">
    <property type="component" value="Unassembled WGS sequence"/>
</dbReference>
<feature type="transmembrane region" description="Helical" evidence="1">
    <location>
        <begin position="394"/>
        <end position="412"/>
    </location>
</feature>
<keyword evidence="3" id="KW-1185">Reference proteome</keyword>
<feature type="transmembrane region" description="Helical" evidence="1">
    <location>
        <begin position="80"/>
        <end position="100"/>
    </location>
</feature>
<dbReference type="AlphaFoldDB" id="A0A085WXJ2"/>